<reference evidence="2 3" key="1">
    <citation type="submission" date="2021-07" db="EMBL/GenBank/DDBJ databases">
        <title>Alteriqipengyuania abyssalis NZ-12B nov, sp.nov isolated from deep sea sponge in pacific ocean.</title>
        <authorList>
            <person name="Tareen S."/>
            <person name="Wink J."/>
        </authorList>
    </citation>
    <scope>NUCLEOTIDE SEQUENCE [LARGE SCALE GENOMIC DNA]</scope>
    <source>
        <strain evidence="2 3">NZ-12B</strain>
    </source>
</reference>
<organism evidence="2 3">
    <name type="scientific">Alteriqipengyuania abyssalis</name>
    <dbReference type="NCBI Taxonomy" id="2860200"/>
    <lineage>
        <taxon>Bacteria</taxon>
        <taxon>Pseudomonadati</taxon>
        <taxon>Pseudomonadota</taxon>
        <taxon>Alphaproteobacteria</taxon>
        <taxon>Sphingomonadales</taxon>
        <taxon>Erythrobacteraceae</taxon>
        <taxon>Alteriqipengyuania</taxon>
    </lineage>
</organism>
<name>A0ABS7PAN6_9SPHN</name>
<dbReference type="RefSeq" id="WP_222823825.1">
    <property type="nucleotide sequence ID" value="NZ_JAHWXP010000001.1"/>
</dbReference>
<evidence type="ECO:0000313" key="2">
    <source>
        <dbReference type="EMBL" id="MBY8336114.1"/>
    </source>
</evidence>
<dbReference type="EMBL" id="JAHWXP010000001">
    <property type="protein sequence ID" value="MBY8336114.1"/>
    <property type="molecule type" value="Genomic_DNA"/>
</dbReference>
<accession>A0ABS7PAN6</accession>
<sequence>MRIALATIATLGLSLAACERAPADGTAEEPAPQVTTQAPADVAVPAQSEPAPYDGPIPKPIRVGLKGPNMDSCASYGEVYDLESGGETYLSVRDAPSTQVKERDRLDPGQGVHICSEDGDWFGVVYDKGDEGKDCQVDETLDTPRNYTGPCAQGWVEAKYVNVTAG</sequence>
<evidence type="ECO:0000256" key="1">
    <source>
        <dbReference type="SAM" id="MobiDB-lite"/>
    </source>
</evidence>
<dbReference type="PROSITE" id="PS51257">
    <property type="entry name" value="PROKAR_LIPOPROTEIN"/>
    <property type="match status" value="1"/>
</dbReference>
<gene>
    <name evidence="2" type="ORF">KYN89_03550</name>
</gene>
<proteinExistence type="predicted"/>
<dbReference type="Gene3D" id="2.30.30.40">
    <property type="entry name" value="SH3 Domains"/>
    <property type="match status" value="1"/>
</dbReference>
<keyword evidence="3" id="KW-1185">Reference proteome</keyword>
<comment type="caution">
    <text evidence="2">The sequence shown here is derived from an EMBL/GenBank/DDBJ whole genome shotgun (WGS) entry which is preliminary data.</text>
</comment>
<feature type="region of interest" description="Disordered" evidence="1">
    <location>
        <begin position="22"/>
        <end position="59"/>
    </location>
</feature>
<dbReference type="Proteomes" id="UP000759298">
    <property type="component" value="Unassembled WGS sequence"/>
</dbReference>
<evidence type="ECO:0000313" key="3">
    <source>
        <dbReference type="Proteomes" id="UP000759298"/>
    </source>
</evidence>
<evidence type="ECO:0008006" key="4">
    <source>
        <dbReference type="Google" id="ProtNLM"/>
    </source>
</evidence>
<protein>
    <recommendedName>
        <fullName evidence="4">Integron</fullName>
    </recommendedName>
</protein>